<organism evidence="1 2">
    <name type="scientific">Octadecabacter temperatus</name>
    <dbReference type="NCBI Taxonomy" id="1458307"/>
    <lineage>
        <taxon>Bacteria</taxon>
        <taxon>Pseudomonadati</taxon>
        <taxon>Pseudomonadota</taxon>
        <taxon>Alphaproteobacteria</taxon>
        <taxon>Rhodobacterales</taxon>
        <taxon>Roseobacteraceae</taxon>
        <taxon>Octadecabacter</taxon>
    </lineage>
</organism>
<dbReference type="AlphaFoldDB" id="A0A0K0Y2K5"/>
<dbReference type="Pfam" id="PF04314">
    <property type="entry name" value="PCuAC"/>
    <property type="match status" value="1"/>
</dbReference>
<keyword evidence="2" id="KW-1185">Reference proteome</keyword>
<proteinExistence type="predicted"/>
<reference evidence="1 2" key="1">
    <citation type="journal article" date="2015" name="Genome Announc.">
        <title>Closed Genome Sequence of Octadecabacter temperatus SB1, the First Mesophilic Species of the Genus Octadecabacter.</title>
        <authorList>
            <person name="Voget S."/>
            <person name="Billerbeck S."/>
            <person name="Simon M."/>
            <person name="Daniel R."/>
        </authorList>
    </citation>
    <scope>NUCLEOTIDE SEQUENCE [LARGE SCALE GENOMIC DNA]</scope>
    <source>
        <strain evidence="1 2">SB1</strain>
    </source>
</reference>
<accession>A0A0K0Y2K5</accession>
<gene>
    <name evidence="1" type="ORF">OSB_05760</name>
</gene>
<dbReference type="RefSeq" id="WP_049833558.1">
    <property type="nucleotide sequence ID" value="NZ_CP012160.1"/>
</dbReference>
<dbReference type="SUPFAM" id="SSF110087">
    <property type="entry name" value="DR1885-like metal-binding protein"/>
    <property type="match status" value="1"/>
</dbReference>
<dbReference type="EMBL" id="CP012160">
    <property type="protein sequence ID" value="AKS45137.1"/>
    <property type="molecule type" value="Genomic_DNA"/>
</dbReference>
<dbReference type="PATRIC" id="fig|1458307.3.peg.581"/>
<dbReference type="InterPro" id="IPR007410">
    <property type="entry name" value="LpqE-like"/>
</dbReference>
<dbReference type="OrthoDB" id="6385276at2"/>
<evidence type="ECO:0000313" key="2">
    <source>
        <dbReference type="Proteomes" id="UP000067444"/>
    </source>
</evidence>
<dbReference type="KEGG" id="otm:OSB_05760"/>
<name>A0A0K0Y2K5_9RHOB</name>
<protein>
    <submittedName>
        <fullName evidence="1">Uncharacterized protein</fullName>
    </submittedName>
</protein>
<dbReference type="Gene3D" id="2.60.40.1890">
    <property type="entry name" value="PCu(A)C copper chaperone"/>
    <property type="match status" value="1"/>
</dbReference>
<dbReference type="STRING" id="1458307.OSB_05760"/>
<evidence type="ECO:0000313" key="1">
    <source>
        <dbReference type="EMBL" id="AKS45137.1"/>
    </source>
</evidence>
<dbReference type="InterPro" id="IPR036182">
    <property type="entry name" value="PCuAC_sf"/>
</dbReference>
<sequence>MIKRIGAIFGIIVVGTAFYFESLPIEGTITVLNARAAPMGANGNMFMVTLTMTNEGDAVALTGVRSESGGQAHIMNTEQTGSLVIPANGQGLLAMDGAHMMLSVPNGEFEEGSYQSVSLEFNDGSKVGVRVLRPFQESDGGMMNHDMSQGVEAEPSPAISFTSGPAVNAAGFEVNLALESFIFVRASDDAPHAPNEGHAHVYLNGLKLGRLYEDRYEVGALMPGDYVLRIALNSNDHRPYVAGGNAVEATLKFQID</sequence>
<dbReference type="Proteomes" id="UP000067444">
    <property type="component" value="Chromosome"/>
</dbReference>